<dbReference type="EMBL" id="LAZR01032438">
    <property type="protein sequence ID" value="KKL50890.1"/>
    <property type="molecule type" value="Genomic_DNA"/>
</dbReference>
<dbReference type="AlphaFoldDB" id="A0A0F9F0X3"/>
<name>A0A0F9F0X3_9ZZZZ</name>
<proteinExistence type="predicted"/>
<accession>A0A0F9F0X3</accession>
<organism evidence="1">
    <name type="scientific">marine sediment metagenome</name>
    <dbReference type="NCBI Taxonomy" id="412755"/>
    <lineage>
        <taxon>unclassified sequences</taxon>
        <taxon>metagenomes</taxon>
        <taxon>ecological metagenomes</taxon>
    </lineage>
</organism>
<gene>
    <name evidence="1" type="ORF">LCGC14_2300980</name>
</gene>
<evidence type="ECO:0000313" key="1">
    <source>
        <dbReference type="EMBL" id="KKL50890.1"/>
    </source>
</evidence>
<comment type="caution">
    <text evidence="1">The sequence shown here is derived from an EMBL/GenBank/DDBJ whole genome shotgun (WGS) entry which is preliminary data.</text>
</comment>
<protein>
    <submittedName>
        <fullName evidence="1">Uncharacterized protein</fullName>
    </submittedName>
</protein>
<feature type="non-terminal residue" evidence="1">
    <location>
        <position position="1"/>
    </location>
</feature>
<sequence length="31" mass="3362">AKAREAKELHKGIEAIDVTSPTVERARVTGK</sequence>
<reference evidence="1" key="1">
    <citation type="journal article" date="2015" name="Nature">
        <title>Complex archaea that bridge the gap between prokaryotes and eukaryotes.</title>
        <authorList>
            <person name="Spang A."/>
            <person name="Saw J.H."/>
            <person name="Jorgensen S.L."/>
            <person name="Zaremba-Niedzwiedzka K."/>
            <person name="Martijn J."/>
            <person name="Lind A.E."/>
            <person name="van Eijk R."/>
            <person name="Schleper C."/>
            <person name="Guy L."/>
            <person name="Ettema T.J."/>
        </authorList>
    </citation>
    <scope>NUCLEOTIDE SEQUENCE</scope>
</reference>